<evidence type="ECO:0000259" key="1">
    <source>
        <dbReference type="PROSITE" id="PS50024"/>
    </source>
</evidence>
<dbReference type="EMBL" id="JACRTC010000002">
    <property type="protein sequence ID" value="MBC8570181.1"/>
    <property type="molecule type" value="Genomic_DNA"/>
</dbReference>
<dbReference type="InterPro" id="IPR029063">
    <property type="entry name" value="SAM-dependent_MTases_sf"/>
</dbReference>
<organism evidence="2 3">
    <name type="scientific">Zongyangia hominis</name>
    <dbReference type="NCBI Taxonomy" id="2763677"/>
    <lineage>
        <taxon>Bacteria</taxon>
        <taxon>Bacillati</taxon>
        <taxon>Bacillota</taxon>
        <taxon>Clostridia</taxon>
        <taxon>Eubacteriales</taxon>
        <taxon>Oscillospiraceae</taxon>
        <taxon>Zongyangia</taxon>
    </lineage>
</organism>
<name>A0A926IAG3_9FIRM</name>
<keyword evidence="2" id="KW-0489">Methyltransferase</keyword>
<dbReference type="Proteomes" id="UP000660861">
    <property type="component" value="Unassembled WGS sequence"/>
</dbReference>
<dbReference type="PANTHER" id="PTHR38451">
    <property type="entry name" value="TRNA (ADENINE(22)-N(1))-METHYLTRANSFERASE"/>
    <property type="match status" value="1"/>
</dbReference>
<dbReference type="Gene3D" id="3.40.50.150">
    <property type="entry name" value="Vaccinia Virus protein VP39"/>
    <property type="match status" value="1"/>
</dbReference>
<feature type="domain" description="SEA" evidence="1">
    <location>
        <begin position="192"/>
        <end position="237"/>
    </location>
</feature>
<gene>
    <name evidence="2" type="ORF">H8709_04985</name>
</gene>
<evidence type="ECO:0000313" key="2">
    <source>
        <dbReference type="EMBL" id="MBC8570181.1"/>
    </source>
</evidence>
<dbReference type="InterPro" id="IPR000082">
    <property type="entry name" value="SEA_dom"/>
</dbReference>
<reference evidence="2" key="1">
    <citation type="submission" date="2020-08" db="EMBL/GenBank/DDBJ databases">
        <title>Genome public.</title>
        <authorList>
            <person name="Liu C."/>
            <person name="Sun Q."/>
        </authorList>
    </citation>
    <scope>NUCLEOTIDE SEQUENCE</scope>
    <source>
        <strain evidence="2">NSJ-54</strain>
    </source>
</reference>
<proteinExistence type="predicted"/>
<dbReference type="GO" id="GO:0160105">
    <property type="term" value="F:tRNA (adenine(22)-N1)-methyltransferase activity"/>
    <property type="evidence" value="ECO:0007669"/>
    <property type="project" value="InterPro"/>
</dbReference>
<keyword evidence="3" id="KW-1185">Reference proteome</keyword>
<dbReference type="RefSeq" id="WP_262397268.1">
    <property type="nucleotide sequence ID" value="NZ_JACRTC010000002.1"/>
</dbReference>
<dbReference type="PIRSF" id="PIRSF018637">
    <property type="entry name" value="TrmK"/>
    <property type="match status" value="1"/>
</dbReference>
<accession>A0A926IAG3</accession>
<dbReference type="GO" id="GO:0032259">
    <property type="term" value="P:methylation"/>
    <property type="evidence" value="ECO:0007669"/>
    <property type="project" value="UniProtKB-KW"/>
</dbReference>
<dbReference type="SUPFAM" id="SSF53335">
    <property type="entry name" value="S-adenosyl-L-methionine-dependent methyltransferases"/>
    <property type="match status" value="1"/>
</dbReference>
<dbReference type="AlphaFoldDB" id="A0A926IAG3"/>
<protein>
    <submittedName>
        <fullName evidence="2">SAM-dependent methyltransferase</fullName>
    </submittedName>
</protein>
<dbReference type="Pfam" id="PF12847">
    <property type="entry name" value="Methyltransf_18"/>
    <property type="match status" value="1"/>
</dbReference>
<keyword evidence="2" id="KW-0808">Transferase</keyword>
<comment type="caution">
    <text evidence="2">The sequence shown here is derived from an EMBL/GenBank/DDBJ whole genome shotgun (WGS) entry which is preliminary data.</text>
</comment>
<sequence>MPEQKTPKLDARLSLLWEFVRPGGVVADIGCDHGYLSAALVGSGKCPRALCCDIHEGPLWRAKETARLYDLTEKMDFRLTDGLEGVSPGEADDIVIAGMGGDLIARIVLETPWLRSGDKHLVLSPMSKAQDLRRALCEHGFSILREQGVREGRFVYTVMAVTFTGERFSPDEVYARTGALPLDGAPDSWDYLRHQAQIVRKIAENLQKSNTYSNKSNEYNEIADKIQEMIESGGRKT</sequence>
<dbReference type="InterPro" id="IPR006901">
    <property type="entry name" value="TrmK"/>
</dbReference>
<dbReference type="PROSITE" id="PS50024">
    <property type="entry name" value="SEA"/>
    <property type="match status" value="1"/>
</dbReference>
<dbReference type="PANTHER" id="PTHR38451:SF1">
    <property type="entry name" value="TRNA (ADENINE(22)-N(1))-METHYLTRANSFERASE"/>
    <property type="match status" value="1"/>
</dbReference>
<evidence type="ECO:0000313" key="3">
    <source>
        <dbReference type="Proteomes" id="UP000660861"/>
    </source>
</evidence>